<evidence type="ECO:0000313" key="3">
    <source>
        <dbReference type="Proteomes" id="UP000292346"/>
    </source>
</evidence>
<evidence type="ECO:0000313" key="2">
    <source>
        <dbReference type="EMBL" id="TCC01857.1"/>
    </source>
</evidence>
<dbReference type="OrthoDB" id="3820934at2"/>
<protein>
    <recommendedName>
        <fullName evidence="4">DUF3137 domain-containing protein</fullName>
    </recommendedName>
</protein>
<evidence type="ECO:0000256" key="1">
    <source>
        <dbReference type="SAM" id="Phobius"/>
    </source>
</evidence>
<keyword evidence="3" id="KW-1185">Reference proteome</keyword>
<dbReference type="EMBL" id="SJJZ01000006">
    <property type="protein sequence ID" value="TCC01857.1"/>
    <property type="molecule type" value="Genomic_DNA"/>
</dbReference>
<accession>A0A4R0GVH3</accession>
<name>A0A4R0GVH3_9ACTN</name>
<sequence length="247" mass="26889">MLPVALPGWLDAVVGLLTGFGLFIGFAALVGWLIARIGGPWVDRGKAKLAREQAGAERYGWHPGTDADGQLHAAGCRIFAPDGHLRRILVGEYQGRPIRMAEFVHTTRGRYLPTTWVNHLIAIELPVRLPDLAVGPDLVIGPGPVVGDGAAVEPGMERVEVESEAFNQRFRAAGVDARYVSAVLHPRMMEWLLDRPPVNFWVSGNLLVAYAAKPWTVPQTLTVLPVLSGVADLIPPFVLADYGRQVR</sequence>
<keyword evidence="1" id="KW-0812">Transmembrane</keyword>
<keyword evidence="1" id="KW-0472">Membrane</keyword>
<reference evidence="2 3" key="1">
    <citation type="submission" date="2019-02" db="EMBL/GenBank/DDBJ databases">
        <title>Kribbella capetownensis sp. nov. and Kribbella speibonae sp. nov., isolated from soil.</title>
        <authorList>
            <person name="Curtis S.M."/>
            <person name="Norton I."/>
            <person name="Everest G.J."/>
            <person name="Meyers P.R."/>
        </authorList>
    </citation>
    <scope>NUCLEOTIDE SEQUENCE [LARGE SCALE GENOMIC DNA]</scope>
    <source>
        <strain evidence="2 3">KCTC 29219</strain>
    </source>
</reference>
<dbReference type="AlphaFoldDB" id="A0A4R0GVH3"/>
<comment type="caution">
    <text evidence="2">The sequence shown here is derived from an EMBL/GenBank/DDBJ whole genome shotgun (WGS) entry which is preliminary data.</text>
</comment>
<proteinExistence type="predicted"/>
<dbReference type="RefSeq" id="WP_131347983.1">
    <property type="nucleotide sequence ID" value="NZ_SJJZ01000006.1"/>
</dbReference>
<evidence type="ECO:0008006" key="4">
    <source>
        <dbReference type="Google" id="ProtNLM"/>
    </source>
</evidence>
<dbReference type="Proteomes" id="UP000292346">
    <property type="component" value="Unassembled WGS sequence"/>
</dbReference>
<keyword evidence="1" id="KW-1133">Transmembrane helix</keyword>
<gene>
    <name evidence="2" type="ORF">E0H45_41040</name>
</gene>
<organism evidence="2 3">
    <name type="scientific">Kribbella soli</name>
    <dbReference type="NCBI Taxonomy" id="1124743"/>
    <lineage>
        <taxon>Bacteria</taxon>
        <taxon>Bacillati</taxon>
        <taxon>Actinomycetota</taxon>
        <taxon>Actinomycetes</taxon>
        <taxon>Propionibacteriales</taxon>
        <taxon>Kribbellaceae</taxon>
        <taxon>Kribbella</taxon>
    </lineage>
</organism>
<feature type="transmembrane region" description="Helical" evidence="1">
    <location>
        <begin position="12"/>
        <end position="35"/>
    </location>
</feature>